<dbReference type="InterPro" id="IPR009050">
    <property type="entry name" value="Globin-like_sf"/>
</dbReference>
<evidence type="ECO:0000256" key="1">
    <source>
        <dbReference type="ARBA" id="ARBA00022448"/>
    </source>
</evidence>
<dbReference type="AlphaFoldDB" id="A0A9D4JPG9"/>
<reference evidence="8" key="1">
    <citation type="journal article" date="2019" name="bioRxiv">
        <title>The Genome of the Zebra Mussel, Dreissena polymorpha: A Resource for Invasive Species Research.</title>
        <authorList>
            <person name="McCartney M.A."/>
            <person name="Auch B."/>
            <person name="Kono T."/>
            <person name="Mallez S."/>
            <person name="Zhang Y."/>
            <person name="Obille A."/>
            <person name="Becker A."/>
            <person name="Abrahante J.E."/>
            <person name="Garbe J."/>
            <person name="Badalamenti J.P."/>
            <person name="Herman A."/>
            <person name="Mangelson H."/>
            <person name="Liachko I."/>
            <person name="Sullivan S."/>
            <person name="Sone E.D."/>
            <person name="Koren S."/>
            <person name="Silverstein K.A.T."/>
            <person name="Beckman K.B."/>
            <person name="Gohl D.M."/>
        </authorList>
    </citation>
    <scope>NUCLEOTIDE SEQUENCE</scope>
    <source>
        <strain evidence="8">Duluth1</strain>
        <tissue evidence="8">Whole animal</tissue>
    </source>
</reference>
<dbReference type="PROSITE" id="PS01033">
    <property type="entry name" value="GLOBIN"/>
    <property type="match status" value="1"/>
</dbReference>
<keyword evidence="1 6" id="KW-0813">Transport</keyword>
<dbReference type="GO" id="GO:0005344">
    <property type="term" value="F:oxygen carrier activity"/>
    <property type="evidence" value="ECO:0007669"/>
    <property type="project" value="UniProtKB-KW"/>
</dbReference>
<comment type="similarity">
    <text evidence="6">Belongs to the globin family.</text>
</comment>
<sequence length="134" mass="15781">MFEKKPEVKEIFEKFKGRDLRDLRNDGLLRQHALKVIATIDKCICRLEEPETLAKLLIETGAMHIKYKVPAECLQIIFPHFLNAIKPYIEDYWSEDIAYAWKTLFRIMTYYMEIGMTKGVIDVNSISSHVKRDI</sequence>
<keyword evidence="9" id="KW-1185">Reference proteome</keyword>
<gene>
    <name evidence="8" type="ORF">DPMN_119524</name>
</gene>
<dbReference type="Pfam" id="PF00042">
    <property type="entry name" value="Globin"/>
    <property type="match status" value="1"/>
</dbReference>
<dbReference type="InterPro" id="IPR012292">
    <property type="entry name" value="Globin/Proto"/>
</dbReference>
<reference evidence="8" key="2">
    <citation type="submission" date="2020-11" db="EMBL/GenBank/DDBJ databases">
        <authorList>
            <person name="McCartney M.A."/>
            <person name="Auch B."/>
            <person name="Kono T."/>
            <person name="Mallez S."/>
            <person name="Becker A."/>
            <person name="Gohl D.M."/>
            <person name="Silverstein K.A.T."/>
            <person name="Koren S."/>
            <person name="Bechman K.B."/>
            <person name="Herman A."/>
            <person name="Abrahante J.E."/>
            <person name="Garbe J."/>
        </authorList>
    </citation>
    <scope>NUCLEOTIDE SEQUENCE</scope>
    <source>
        <strain evidence="8">Duluth1</strain>
        <tissue evidence="8">Whole animal</tissue>
    </source>
</reference>
<keyword evidence="2 6" id="KW-0349">Heme</keyword>
<dbReference type="PANTHER" id="PTHR46458">
    <property type="entry name" value="BLR2807 PROTEIN"/>
    <property type="match status" value="1"/>
</dbReference>
<dbReference type="GO" id="GO:0046872">
    <property type="term" value="F:metal ion binding"/>
    <property type="evidence" value="ECO:0007669"/>
    <property type="project" value="UniProtKB-KW"/>
</dbReference>
<dbReference type="PANTHER" id="PTHR46458:SF1">
    <property type="entry name" value="GEO09476P1"/>
    <property type="match status" value="1"/>
</dbReference>
<dbReference type="SUPFAM" id="SSF46458">
    <property type="entry name" value="Globin-like"/>
    <property type="match status" value="1"/>
</dbReference>
<evidence type="ECO:0000256" key="3">
    <source>
        <dbReference type="ARBA" id="ARBA00022621"/>
    </source>
</evidence>
<evidence type="ECO:0000256" key="6">
    <source>
        <dbReference type="RuleBase" id="RU000356"/>
    </source>
</evidence>
<dbReference type="Gene3D" id="1.10.490.10">
    <property type="entry name" value="Globins"/>
    <property type="match status" value="1"/>
</dbReference>
<keyword evidence="5" id="KW-0408">Iron</keyword>
<dbReference type="EMBL" id="JAIWYP010000005">
    <property type="protein sequence ID" value="KAH3817939.1"/>
    <property type="molecule type" value="Genomic_DNA"/>
</dbReference>
<keyword evidence="3 6" id="KW-0561">Oxygen transport</keyword>
<comment type="caution">
    <text evidence="8">The sequence shown here is derived from an EMBL/GenBank/DDBJ whole genome shotgun (WGS) entry which is preliminary data.</text>
</comment>
<keyword evidence="4" id="KW-0479">Metal-binding</keyword>
<evidence type="ECO:0000313" key="8">
    <source>
        <dbReference type="EMBL" id="KAH3817939.1"/>
    </source>
</evidence>
<dbReference type="InterPro" id="IPR050532">
    <property type="entry name" value="Globin-like_OT"/>
</dbReference>
<evidence type="ECO:0000313" key="9">
    <source>
        <dbReference type="Proteomes" id="UP000828390"/>
    </source>
</evidence>
<organism evidence="8 9">
    <name type="scientific">Dreissena polymorpha</name>
    <name type="common">Zebra mussel</name>
    <name type="synonym">Mytilus polymorpha</name>
    <dbReference type="NCBI Taxonomy" id="45954"/>
    <lineage>
        <taxon>Eukaryota</taxon>
        <taxon>Metazoa</taxon>
        <taxon>Spiralia</taxon>
        <taxon>Lophotrochozoa</taxon>
        <taxon>Mollusca</taxon>
        <taxon>Bivalvia</taxon>
        <taxon>Autobranchia</taxon>
        <taxon>Heteroconchia</taxon>
        <taxon>Euheterodonta</taxon>
        <taxon>Imparidentia</taxon>
        <taxon>Neoheterodontei</taxon>
        <taxon>Myida</taxon>
        <taxon>Dreissenoidea</taxon>
        <taxon>Dreissenidae</taxon>
        <taxon>Dreissena</taxon>
    </lineage>
</organism>
<evidence type="ECO:0000259" key="7">
    <source>
        <dbReference type="PROSITE" id="PS01033"/>
    </source>
</evidence>
<dbReference type="GO" id="GO:0020037">
    <property type="term" value="F:heme binding"/>
    <property type="evidence" value="ECO:0007669"/>
    <property type="project" value="InterPro"/>
</dbReference>
<proteinExistence type="inferred from homology"/>
<dbReference type="InterPro" id="IPR000971">
    <property type="entry name" value="Globin"/>
</dbReference>
<accession>A0A9D4JPG9</accession>
<evidence type="ECO:0000256" key="2">
    <source>
        <dbReference type="ARBA" id="ARBA00022617"/>
    </source>
</evidence>
<dbReference type="Proteomes" id="UP000828390">
    <property type="component" value="Unassembled WGS sequence"/>
</dbReference>
<protein>
    <recommendedName>
        <fullName evidence="7">Globin domain-containing protein</fullName>
    </recommendedName>
</protein>
<dbReference type="GO" id="GO:0019825">
    <property type="term" value="F:oxygen binding"/>
    <property type="evidence" value="ECO:0007669"/>
    <property type="project" value="InterPro"/>
</dbReference>
<evidence type="ECO:0000256" key="4">
    <source>
        <dbReference type="ARBA" id="ARBA00022723"/>
    </source>
</evidence>
<name>A0A9D4JPG9_DREPO</name>
<evidence type="ECO:0000256" key="5">
    <source>
        <dbReference type="ARBA" id="ARBA00023004"/>
    </source>
</evidence>
<feature type="domain" description="Globin" evidence="7">
    <location>
        <begin position="1"/>
        <end position="117"/>
    </location>
</feature>